<dbReference type="PANTHER" id="PTHR30255:SF2">
    <property type="entry name" value="SINGLE-STRANDED-DNA-SPECIFIC EXONUCLEASE RECJ"/>
    <property type="match status" value="1"/>
</dbReference>
<name>A0A0G1XXV0_9BACT</name>
<dbReference type="InterPro" id="IPR051673">
    <property type="entry name" value="SSDNA_exonuclease_RecJ"/>
</dbReference>
<dbReference type="InterPro" id="IPR038763">
    <property type="entry name" value="DHH_sf"/>
</dbReference>
<dbReference type="Pfam" id="PF17768">
    <property type="entry name" value="RecJ_OB"/>
    <property type="match status" value="1"/>
</dbReference>
<dbReference type="GO" id="GO:0003676">
    <property type="term" value="F:nucleic acid binding"/>
    <property type="evidence" value="ECO:0007669"/>
    <property type="project" value="InterPro"/>
</dbReference>
<feature type="domain" description="DHHA1" evidence="7">
    <location>
        <begin position="375"/>
        <end position="461"/>
    </location>
</feature>
<sequence length="585" mass="63940">MAQYKLRERRHENLLDDLLLARGVAPEEKEIFLNPDFERDSHDPLLLPDMGCAVERILSAKKNNEKTAVWSDYDCDGIPGGAMLAEFLRTLGMQVVHYIPHRHEEGYGLNVSGIDKLKKQNVSLIITVDLGTADHGCISHAKSENIDTIVTDHHLVPMAKQAETSIAQRDGASIANFQQEIMRARRGLVLPEALAVINPKRADSKYPFPDLCGAGVAWKLIQAILQKIRASGQPFDYAQGKEKWLLDLVGLATLSDMVPLLGENRMLAHFGLRVLRRARRPGLSALFSLLRIKPATLTEDDVGFMISPRINAASRMDSPELAARLLIARSAEEALPLAKELDKINDERKGLVAATVKEVNKRLNLAGAVGDLVVMGSPSWRPGILGLVANSLVEHRGGTVCLWGREGGEMIRGSCRSGEVNIVELMGEAGGLEEFGGHRGSGGFSVGEGQVHELSARFSAAYEKVRAQTSAAQEIFIDRELDLAEASHAQKNLERLAPFGIGFEKPLFIFPGVSIGGIRAFGKQQNHLELRLSRHSTPLGINGIAFFSGIDSFSKKIAAGDSADIVGHIERDWRGAPRLRIVDVI</sequence>
<evidence type="ECO:0000313" key="9">
    <source>
        <dbReference type="EMBL" id="KKW36008.1"/>
    </source>
</evidence>
<accession>A0A0G1XXV0</accession>
<protein>
    <recommendedName>
        <fullName evidence="2">Single-stranded-DNA-specific exonuclease RecJ</fullName>
    </recommendedName>
</protein>
<evidence type="ECO:0000256" key="3">
    <source>
        <dbReference type="ARBA" id="ARBA00022722"/>
    </source>
</evidence>
<evidence type="ECO:0000256" key="1">
    <source>
        <dbReference type="ARBA" id="ARBA00005915"/>
    </source>
</evidence>
<dbReference type="PATRIC" id="fig|1618605.3.peg.40"/>
<dbReference type="GO" id="GO:0004527">
    <property type="term" value="F:exonuclease activity"/>
    <property type="evidence" value="ECO:0007669"/>
    <property type="project" value="UniProtKB-KW"/>
</dbReference>
<gene>
    <name evidence="9" type="ORF">UY83_C0001G0039</name>
</gene>
<reference evidence="9 10" key="1">
    <citation type="journal article" date="2015" name="Nature">
        <title>rRNA introns, odd ribosomes, and small enigmatic genomes across a large radiation of phyla.</title>
        <authorList>
            <person name="Brown C.T."/>
            <person name="Hug L.A."/>
            <person name="Thomas B.C."/>
            <person name="Sharon I."/>
            <person name="Castelle C.J."/>
            <person name="Singh A."/>
            <person name="Wilkins M.J."/>
            <person name="Williams K.H."/>
            <person name="Banfield J.F."/>
        </authorList>
    </citation>
    <scope>NUCLEOTIDE SEQUENCE [LARGE SCALE GENOMIC DNA]</scope>
</reference>
<dbReference type="InterPro" id="IPR041122">
    <property type="entry name" value="RecJ_OB"/>
</dbReference>
<evidence type="ECO:0000313" key="10">
    <source>
        <dbReference type="Proteomes" id="UP000034740"/>
    </source>
</evidence>
<dbReference type="Gene3D" id="2.40.50.460">
    <property type="match status" value="1"/>
</dbReference>
<dbReference type="InterPro" id="IPR001667">
    <property type="entry name" value="DDH_dom"/>
</dbReference>
<evidence type="ECO:0000256" key="2">
    <source>
        <dbReference type="ARBA" id="ARBA00019841"/>
    </source>
</evidence>
<feature type="domain" description="DDH" evidence="6">
    <location>
        <begin position="67"/>
        <end position="229"/>
    </location>
</feature>
<evidence type="ECO:0000259" key="7">
    <source>
        <dbReference type="Pfam" id="PF02272"/>
    </source>
</evidence>
<dbReference type="EMBL" id="LCRO01000001">
    <property type="protein sequence ID" value="KKW36008.1"/>
    <property type="molecule type" value="Genomic_DNA"/>
</dbReference>
<dbReference type="Gene3D" id="3.90.1640.30">
    <property type="match status" value="1"/>
</dbReference>
<evidence type="ECO:0000256" key="4">
    <source>
        <dbReference type="ARBA" id="ARBA00022801"/>
    </source>
</evidence>
<dbReference type="Pfam" id="PF01368">
    <property type="entry name" value="DHH"/>
    <property type="match status" value="1"/>
</dbReference>
<dbReference type="AlphaFoldDB" id="A0A0G1XXV0"/>
<proteinExistence type="inferred from homology"/>
<dbReference type="InterPro" id="IPR003156">
    <property type="entry name" value="DHHA1_dom"/>
</dbReference>
<evidence type="ECO:0000259" key="6">
    <source>
        <dbReference type="Pfam" id="PF01368"/>
    </source>
</evidence>
<dbReference type="PANTHER" id="PTHR30255">
    <property type="entry name" value="SINGLE-STRANDED-DNA-SPECIFIC EXONUCLEASE RECJ"/>
    <property type="match status" value="1"/>
</dbReference>
<dbReference type="SUPFAM" id="SSF64182">
    <property type="entry name" value="DHH phosphoesterases"/>
    <property type="match status" value="1"/>
</dbReference>
<comment type="similarity">
    <text evidence="1">Belongs to the RecJ family.</text>
</comment>
<keyword evidence="4" id="KW-0378">Hydrolase</keyword>
<comment type="caution">
    <text evidence="9">The sequence shown here is derived from an EMBL/GenBank/DDBJ whole genome shotgun (WGS) entry which is preliminary data.</text>
</comment>
<dbReference type="Pfam" id="PF02272">
    <property type="entry name" value="DHHA1"/>
    <property type="match status" value="1"/>
</dbReference>
<evidence type="ECO:0000259" key="8">
    <source>
        <dbReference type="Pfam" id="PF17768"/>
    </source>
</evidence>
<feature type="domain" description="RecJ OB" evidence="8">
    <location>
        <begin position="477"/>
        <end position="580"/>
    </location>
</feature>
<evidence type="ECO:0000256" key="5">
    <source>
        <dbReference type="ARBA" id="ARBA00022839"/>
    </source>
</evidence>
<keyword evidence="5 9" id="KW-0269">Exonuclease</keyword>
<organism evidence="9 10">
    <name type="scientific">Candidatus Adlerbacteria bacterium GW2011_GWA1_54_10</name>
    <dbReference type="NCBI Taxonomy" id="1618605"/>
    <lineage>
        <taxon>Bacteria</taxon>
        <taxon>Candidatus Adleribacteriota</taxon>
    </lineage>
</organism>
<dbReference type="Proteomes" id="UP000034740">
    <property type="component" value="Unassembled WGS sequence"/>
</dbReference>
<keyword evidence="3" id="KW-0540">Nuclease</keyword>